<evidence type="ECO:0000259" key="1">
    <source>
        <dbReference type="PROSITE" id="PS50048"/>
    </source>
</evidence>
<keyword evidence="3" id="KW-1185">Reference proteome</keyword>
<dbReference type="InterPro" id="IPR036864">
    <property type="entry name" value="Zn2-C6_fun-type_DNA-bd_sf"/>
</dbReference>
<proteinExistence type="predicted"/>
<dbReference type="RefSeq" id="XP_021868714.1">
    <property type="nucleotide sequence ID" value="XM_022012026.1"/>
</dbReference>
<dbReference type="GeneID" id="33553834"/>
<evidence type="ECO:0000313" key="2">
    <source>
        <dbReference type="EMBL" id="ORX34451.1"/>
    </source>
</evidence>
<dbReference type="EMBL" id="NBSH01000014">
    <property type="protein sequence ID" value="ORX34451.1"/>
    <property type="molecule type" value="Genomic_DNA"/>
</dbReference>
<dbReference type="OrthoDB" id="10689407at2759"/>
<evidence type="ECO:0000313" key="3">
    <source>
        <dbReference type="Proteomes" id="UP000193218"/>
    </source>
</evidence>
<comment type="caution">
    <text evidence="2">The sequence shown here is derived from an EMBL/GenBank/DDBJ whole genome shotgun (WGS) entry which is preliminary data.</text>
</comment>
<dbReference type="AlphaFoldDB" id="A0A1Y1U8T1"/>
<gene>
    <name evidence="2" type="ORF">BD324DRAFT_151106</name>
</gene>
<dbReference type="InterPro" id="IPR001138">
    <property type="entry name" value="Zn2Cys6_DnaBD"/>
</dbReference>
<dbReference type="Proteomes" id="UP000193218">
    <property type="component" value="Unassembled WGS sequence"/>
</dbReference>
<name>A0A1Y1U8T1_9TREE</name>
<dbReference type="PROSITE" id="PS00463">
    <property type="entry name" value="ZN2_CY6_FUNGAL_1"/>
    <property type="match status" value="1"/>
</dbReference>
<feature type="domain" description="Zn(2)-C6 fungal-type" evidence="1">
    <location>
        <begin position="48"/>
        <end position="80"/>
    </location>
</feature>
<organism evidence="2 3">
    <name type="scientific">Kockovaella imperatae</name>
    <dbReference type="NCBI Taxonomy" id="4999"/>
    <lineage>
        <taxon>Eukaryota</taxon>
        <taxon>Fungi</taxon>
        <taxon>Dikarya</taxon>
        <taxon>Basidiomycota</taxon>
        <taxon>Agaricomycotina</taxon>
        <taxon>Tremellomycetes</taxon>
        <taxon>Tremellales</taxon>
        <taxon>Cuniculitremaceae</taxon>
        <taxon>Kockovaella</taxon>
    </lineage>
</organism>
<dbReference type="InParanoid" id="A0A1Y1U8T1"/>
<dbReference type="PROSITE" id="PS50048">
    <property type="entry name" value="ZN2_CY6_FUNGAL_2"/>
    <property type="match status" value="1"/>
</dbReference>
<dbReference type="CDD" id="cd00067">
    <property type="entry name" value="GAL4"/>
    <property type="match status" value="1"/>
</dbReference>
<protein>
    <recommendedName>
        <fullName evidence="1">Zn(2)-C6 fungal-type domain-containing protein</fullName>
    </recommendedName>
</protein>
<dbReference type="GO" id="GO:0000981">
    <property type="term" value="F:DNA-binding transcription factor activity, RNA polymerase II-specific"/>
    <property type="evidence" value="ECO:0007669"/>
    <property type="project" value="InterPro"/>
</dbReference>
<accession>A0A1Y1U8T1</accession>
<sequence>MERNTPCQTCRSLHISCKWPADTSINACTRCTRLRGICSGPVKKSRPACGACKRARAKCIYDADRPSCRRCVRLARTCVEDGRSEDGSAAGSSTRSAGMTLNTSSKTLWGETSLMDIDLYSGPIRQALVYQGLMRLNAMNMGIIYRQKTGKKTDLMSSELLDLIASVSCLRYSNAIVQGSDALDAQVLPIEQVTNRQWLSGPMPKASFQSSGLVSFYRRTWNIIPRLSCISNPDRHTLLQLMTALRLAWKLGIENRDQPELGRCVLAFVVRKALPELEKPWENQAEKNEFADSAIQCAYREAEISISMGVASQIPVETVRKIVLLDTGSMDDNTDMTPLIAINADSSNSVFTHLWSSLMRPTVGRMNVQKRILADSYAPCMDSVQVVLDCWTVIDKELALLDSLTHTVTIFNSFKDPDRDSEAVLVVLRGIACCELWILQSVMSSLIAARRLEYALTVGLEMSRGITRWTLEVVQRILKILDVVMLHETSVSRLHHVLDMTVKTIKLGRDFLLPVVQCLDGRPRELVLECLKIASFWDAGSPALLEELGGYQDAVLKA</sequence>
<dbReference type="SUPFAM" id="SSF57701">
    <property type="entry name" value="Zn2/Cys6 DNA-binding domain"/>
    <property type="match status" value="1"/>
</dbReference>
<reference evidence="2 3" key="1">
    <citation type="submission" date="2017-03" db="EMBL/GenBank/DDBJ databases">
        <title>Widespread Adenine N6-methylation of Active Genes in Fungi.</title>
        <authorList>
            <consortium name="DOE Joint Genome Institute"/>
            <person name="Mondo S.J."/>
            <person name="Dannebaum R.O."/>
            <person name="Kuo R.C."/>
            <person name="Louie K.B."/>
            <person name="Bewick A.J."/>
            <person name="Labutti K."/>
            <person name="Haridas S."/>
            <person name="Kuo A."/>
            <person name="Salamov A."/>
            <person name="Ahrendt S.R."/>
            <person name="Lau R."/>
            <person name="Bowen B.P."/>
            <person name="Lipzen A."/>
            <person name="Sullivan W."/>
            <person name="Andreopoulos W.B."/>
            <person name="Clum A."/>
            <person name="Lindquist E."/>
            <person name="Daum C."/>
            <person name="Northen T.R."/>
            <person name="Ramamoorthy G."/>
            <person name="Schmitz R.J."/>
            <person name="Gryganskyi A."/>
            <person name="Culley D."/>
            <person name="Magnuson J."/>
            <person name="James T.Y."/>
            <person name="O'Malley M.A."/>
            <person name="Stajich J.E."/>
            <person name="Spatafora J.W."/>
            <person name="Visel A."/>
            <person name="Grigoriev I.V."/>
        </authorList>
    </citation>
    <scope>NUCLEOTIDE SEQUENCE [LARGE SCALE GENOMIC DNA]</scope>
    <source>
        <strain evidence="2 3">NRRL Y-17943</strain>
    </source>
</reference>
<dbReference type="GO" id="GO:0008270">
    <property type="term" value="F:zinc ion binding"/>
    <property type="evidence" value="ECO:0007669"/>
    <property type="project" value="InterPro"/>
</dbReference>